<name>A0A6P5ZIG3_DURZI</name>
<evidence type="ECO:0000259" key="8">
    <source>
        <dbReference type="PROSITE" id="PS51294"/>
    </source>
</evidence>
<evidence type="ECO:0000256" key="1">
    <source>
        <dbReference type="ARBA" id="ARBA00004123"/>
    </source>
</evidence>
<evidence type="ECO:0000313" key="9">
    <source>
        <dbReference type="Proteomes" id="UP000515121"/>
    </source>
</evidence>
<dbReference type="GeneID" id="111300980"/>
<dbReference type="GO" id="GO:0000978">
    <property type="term" value="F:RNA polymerase II cis-regulatory region sequence-specific DNA binding"/>
    <property type="evidence" value="ECO:0007669"/>
    <property type="project" value="TreeGrafter"/>
</dbReference>
<evidence type="ECO:0000256" key="6">
    <source>
        <dbReference type="ARBA" id="ARBA00023242"/>
    </source>
</evidence>
<dbReference type="RefSeq" id="XP_022752255.1">
    <property type="nucleotide sequence ID" value="XM_022896520.1"/>
</dbReference>
<dbReference type="Proteomes" id="UP000515121">
    <property type="component" value="Unplaced"/>
</dbReference>
<dbReference type="Pfam" id="PF13921">
    <property type="entry name" value="Myb_DNA-bind_6"/>
    <property type="match status" value="1"/>
</dbReference>
<keyword evidence="2" id="KW-0677">Repeat</keyword>
<feature type="domain" description="Myb-like" evidence="7">
    <location>
        <begin position="12"/>
        <end position="63"/>
    </location>
</feature>
<dbReference type="GO" id="GO:0000981">
    <property type="term" value="F:DNA-binding transcription factor activity, RNA polymerase II-specific"/>
    <property type="evidence" value="ECO:0007669"/>
    <property type="project" value="TreeGrafter"/>
</dbReference>
<feature type="domain" description="HTH myb-type" evidence="8">
    <location>
        <begin position="12"/>
        <end position="67"/>
    </location>
</feature>
<evidence type="ECO:0000259" key="7">
    <source>
        <dbReference type="PROSITE" id="PS50090"/>
    </source>
</evidence>
<feature type="domain" description="HTH myb-type" evidence="8">
    <location>
        <begin position="68"/>
        <end position="118"/>
    </location>
</feature>
<dbReference type="GO" id="GO:0005634">
    <property type="term" value="C:nucleus"/>
    <property type="evidence" value="ECO:0007669"/>
    <property type="project" value="UniProtKB-SubCell"/>
</dbReference>
<organism evidence="9 10">
    <name type="scientific">Durio zibethinus</name>
    <name type="common">Durian</name>
    <dbReference type="NCBI Taxonomy" id="66656"/>
    <lineage>
        <taxon>Eukaryota</taxon>
        <taxon>Viridiplantae</taxon>
        <taxon>Streptophyta</taxon>
        <taxon>Embryophyta</taxon>
        <taxon>Tracheophyta</taxon>
        <taxon>Spermatophyta</taxon>
        <taxon>Magnoliopsida</taxon>
        <taxon>eudicotyledons</taxon>
        <taxon>Gunneridae</taxon>
        <taxon>Pentapetalae</taxon>
        <taxon>rosids</taxon>
        <taxon>malvids</taxon>
        <taxon>Malvales</taxon>
        <taxon>Malvaceae</taxon>
        <taxon>Helicteroideae</taxon>
        <taxon>Durio</taxon>
    </lineage>
</organism>
<dbReference type="PANTHER" id="PTHR45614">
    <property type="entry name" value="MYB PROTEIN-RELATED"/>
    <property type="match status" value="1"/>
</dbReference>
<accession>A0A6P5ZIG3</accession>
<dbReference type="OrthoDB" id="2143914at2759"/>
<dbReference type="InterPro" id="IPR009057">
    <property type="entry name" value="Homeodomain-like_sf"/>
</dbReference>
<dbReference type="PROSITE" id="PS51294">
    <property type="entry name" value="HTH_MYB"/>
    <property type="match status" value="2"/>
</dbReference>
<gene>
    <name evidence="10" type="primary">LOC111300980</name>
</gene>
<dbReference type="AlphaFoldDB" id="A0A6P5ZIG3"/>
<keyword evidence="3" id="KW-0805">Transcription regulation</keyword>
<keyword evidence="6" id="KW-0539">Nucleus</keyword>
<dbReference type="SUPFAM" id="SSF46689">
    <property type="entry name" value="Homeodomain-like"/>
    <property type="match status" value="1"/>
</dbReference>
<keyword evidence="4" id="KW-0238">DNA-binding</keyword>
<keyword evidence="5" id="KW-0804">Transcription</keyword>
<dbReference type="Gene3D" id="1.10.10.60">
    <property type="entry name" value="Homeodomain-like"/>
    <property type="match status" value="2"/>
</dbReference>
<reference evidence="10" key="1">
    <citation type="submission" date="2025-08" db="UniProtKB">
        <authorList>
            <consortium name="RefSeq"/>
        </authorList>
    </citation>
    <scope>IDENTIFICATION</scope>
    <source>
        <tissue evidence="10">Fruit stalk</tissue>
    </source>
</reference>
<dbReference type="InterPro" id="IPR050560">
    <property type="entry name" value="MYB_TF"/>
</dbReference>
<dbReference type="SMART" id="SM00717">
    <property type="entry name" value="SANT"/>
    <property type="match status" value="2"/>
</dbReference>
<evidence type="ECO:0000256" key="2">
    <source>
        <dbReference type="ARBA" id="ARBA00022737"/>
    </source>
</evidence>
<evidence type="ECO:0000256" key="4">
    <source>
        <dbReference type="ARBA" id="ARBA00023125"/>
    </source>
</evidence>
<protein>
    <submittedName>
        <fullName evidence="10">Transcription factor CSA-like</fullName>
    </submittedName>
</protein>
<dbReference type="PANTHER" id="PTHR45614:SF100">
    <property type="entry name" value="MYB TRANSCRIPTION FACTOR"/>
    <property type="match status" value="1"/>
</dbReference>
<proteinExistence type="predicted"/>
<sequence length="296" mass="33329">MGNFRRNRCDSEKSCHRGHWRPAEDEQLLQLVAQFGPKNWNIIAQHLEGRSGKGCRLRWYNQLDPNINKKPFTEEDEEMLLTNHRIQGNKWASIARLFPGRTDNAVKNHYHVIMARRKREKLLSYCNRTDQKGNPDHSNINISGKFERFLIRPQPKCEDSKLGRVCRFQVTDRQGFTLLSSSSSSQPSSLSGCGSTISNDSSGYARASNQNQFANKECDSCIGSPKAVHLQHSFRFSNFANGFGSEGENSRGGLVEFNDNPSALWNLHIVSGENQGVGSMKHKDVSLIDFLGVGIS</sequence>
<dbReference type="PROSITE" id="PS50090">
    <property type="entry name" value="MYB_LIKE"/>
    <property type="match status" value="2"/>
</dbReference>
<dbReference type="CDD" id="cd00167">
    <property type="entry name" value="SANT"/>
    <property type="match status" value="2"/>
</dbReference>
<evidence type="ECO:0000256" key="3">
    <source>
        <dbReference type="ARBA" id="ARBA00023015"/>
    </source>
</evidence>
<dbReference type="FunFam" id="1.10.10.60:FF:000060">
    <property type="entry name" value="MYB transcription factor"/>
    <property type="match status" value="1"/>
</dbReference>
<dbReference type="InterPro" id="IPR017930">
    <property type="entry name" value="Myb_dom"/>
</dbReference>
<dbReference type="KEGG" id="dzi:111300980"/>
<dbReference type="InterPro" id="IPR001005">
    <property type="entry name" value="SANT/Myb"/>
</dbReference>
<evidence type="ECO:0000313" key="10">
    <source>
        <dbReference type="RefSeq" id="XP_022752255.1"/>
    </source>
</evidence>
<feature type="domain" description="Myb-like" evidence="7">
    <location>
        <begin position="64"/>
        <end position="114"/>
    </location>
</feature>
<evidence type="ECO:0000256" key="5">
    <source>
        <dbReference type="ARBA" id="ARBA00023163"/>
    </source>
</evidence>
<comment type="subcellular location">
    <subcellularLocation>
        <location evidence="1">Nucleus</location>
    </subcellularLocation>
</comment>
<keyword evidence="9" id="KW-1185">Reference proteome</keyword>